<gene>
    <name evidence="1" type="ORF">D9619_009096</name>
</gene>
<organism evidence="1 2">
    <name type="scientific">Psilocybe cf. subviscida</name>
    <dbReference type="NCBI Taxonomy" id="2480587"/>
    <lineage>
        <taxon>Eukaryota</taxon>
        <taxon>Fungi</taxon>
        <taxon>Dikarya</taxon>
        <taxon>Basidiomycota</taxon>
        <taxon>Agaricomycotina</taxon>
        <taxon>Agaricomycetes</taxon>
        <taxon>Agaricomycetidae</taxon>
        <taxon>Agaricales</taxon>
        <taxon>Agaricineae</taxon>
        <taxon>Strophariaceae</taxon>
        <taxon>Psilocybe</taxon>
    </lineage>
</organism>
<dbReference type="EMBL" id="JAACJJ010000002">
    <property type="protein sequence ID" value="KAF5329781.1"/>
    <property type="molecule type" value="Genomic_DNA"/>
</dbReference>
<dbReference type="AlphaFoldDB" id="A0A8H5BV38"/>
<proteinExistence type="predicted"/>
<evidence type="ECO:0008006" key="3">
    <source>
        <dbReference type="Google" id="ProtNLM"/>
    </source>
</evidence>
<dbReference type="OrthoDB" id="3064814at2759"/>
<protein>
    <recommendedName>
        <fullName evidence="3">Ricin B lectin domain-containing protein</fullName>
    </recommendedName>
</protein>
<dbReference type="SUPFAM" id="SSF50370">
    <property type="entry name" value="Ricin B-like lectins"/>
    <property type="match status" value="1"/>
</dbReference>
<evidence type="ECO:0000313" key="2">
    <source>
        <dbReference type="Proteomes" id="UP000567179"/>
    </source>
</evidence>
<dbReference type="Gene3D" id="2.80.10.50">
    <property type="match status" value="1"/>
</dbReference>
<dbReference type="Proteomes" id="UP000567179">
    <property type="component" value="Unassembled WGS sequence"/>
</dbReference>
<reference evidence="1 2" key="1">
    <citation type="journal article" date="2020" name="ISME J.">
        <title>Uncovering the hidden diversity of litter-decomposition mechanisms in mushroom-forming fungi.</title>
        <authorList>
            <person name="Floudas D."/>
            <person name="Bentzer J."/>
            <person name="Ahren D."/>
            <person name="Johansson T."/>
            <person name="Persson P."/>
            <person name="Tunlid A."/>
        </authorList>
    </citation>
    <scope>NUCLEOTIDE SEQUENCE [LARGE SCALE GENOMIC DNA]</scope>
    <source>
        <strain evidence="1 2">CBS 101986</strain>
    </source>
</reference>
<evidence type="ECO:0000313" key="1">
    <source>
        <dbReference type="EMBL" id="KAF5329781.1"/>
    </source>
</evidence>
<accession>A0A8H5BV38</accession>
<comment type="caution">
    <text evidence="1">The sequence shown here is derived from an EMBL/GenBank/DDBJ whole genome shotgun (WGS) entry which is preliminary data.</text>
</comment>
<keyword evidence="2" id="KW-1185">Reference proteome</keyword>
<name>A0A8H5BV38_9AGAR</name>
<sequence length="299" mass="33154">MSGEEHIEREEAKFFQNFRSADVRSGDGAGGGRGGDIGSYNQVNSNNIVTHHTTIYIHSDEQLLSVSRLPSQAATSLSSLGSASRLDLNTRSPSPALNLPYSSGPHIITNAEGRALDLSNNDQNTVLAWPFHGGQNQQWFLNDDGQGRMAFMCMKNRKYLALKKLEENAALFLSIIPFYWQVSTHGDKYRVDIPNLPQGLPQTNLALSIGSSVASLRPNYETHNTLLYILPNTFERGAKIQALEVAFRNGPFITTPENVVYTEDDAAFVDLEKLQMNGLDSSSTDRDEFWTSQEVIIKL</sequence>
<dbReference type="InterPro" id="IPR035992">
    <property type="entry name" value="Ricin_B-like_lectins"/>
</dbReference>